<dbReference type="EMBL" id="JATAAI010000040">
    <property type="protein sequence ID" value="KAK1734237.1"/>
    <property type="molecule type" value="Genomic_DNA"/>
</dbReference>
<dbReference type="InterPro" id="IPR002109">
    <property type="entry name" value="Glutaredoxin"/>
</dbReference>
<dbReference type="AlphaFoldDB" id="A0AAD8XV20"/>
<feature type="region of interest" description="Disordered" evidence="1">
    <location>
        <begin position="1"/>
        <end position="21"/>
    </location>
</feature>
<evidence type="ECO:0000256" key="1">
    <source>
        <dbReference type="SAM" id="MobiDB-lite"/>
    </source>
</evidence>
<dbReference type="GO" id="GO:0005737">
    <property type="term" value="C:cytoplasm"/>
    <property type="evidence" value="ECO:0007669"/>
    <property type="project" value="TreeGrafter"/>
</dbReference>
<protein>
    <submittedName>
        <fullName evidence="3">Glutaredoxin</fullName>
    </submittedName>
</protein>
<gene>
    <name evidence="3" type="ORF">QTG54_015004</name>
</gene>
<evidence type="ECO:0000313" key="4">
    <source>
        <dbReference type="Proteomes" id="UP001224775"/>
    </source>
</evidence>
<keyword evidence="4" id="KW-1185">Reference proteome</keyword>
<dbReference type="Proteomes" id="UP001224775">
    <property type="component" value="Unassembled WGS sequence"/>
</dbReference>
<dbReference type="InterPro" id="IPR014025">
    <property type="entry name" value="Glutaredoxin_subgr"/>
</dbReference>
<proteinExistence type="predicted"/>
<evidence type="ECO:0000313" key="3">
    <source>
        <dbReference type="EMBL" id="KAK1734237.1"/>
    </source>
</evidence>
<feature type="non-terminal residue" evidence="3">
    <location>
        <position position="246"/>
    </location>
</feature>
<dbReference type="Pfam" id="PF00462">
    <property type="entry name" value="Glutaredoxin"/>
    <property type="match status" value="1"/>
</dbReference>
<organism evidence="3 4">
    <name type="scientific">Skeletonema marinoi</name>
    <dbReference type="NCBI Taxonomy" id="267567"/>
    <lineage>
        <taxon>Eukaryota</taxon>
        <taxon>Sar</taxon>
        <taxon>Stramenopiles</taxon>
        <taxon>Ochrophyta</taxon>
        <taxon>Bacillariophyta</taxon>
        <taxon>Coscinodiscophyceae</taxon>
        <taxon>Thalassiosirophycidae</taxon>
        <taxon>Thalassiosirales</taxon>
        <taxon>Skeletonemataceae</taxon>
        <taxon>Skeletonema</taxon>
        <taxon>Skeletonema marinoi-dohrnii complex</taxon>
    </lineage>
</organism>
<dbReference type="PANTHER" id="PTHR45694">
    <property type="entry name" value="GLUTAREDOXIN 2"/>
    <property type="match status" value="1"/>
</dbReference>
<dbReference type="GO" id="GO:0034599">
    <property type="term" value="P:cellular response to oxidative stress"/>
    <property type="evidence" value="ECO:0007669"/>
    <property type="project" value="TreeGrafter"/>
</dbReference>
<comment type="caution">
    <text evidence="3">The sequence shown here is derived from an EMBL/GenBank/DDBJ whole genome shotgun (WGS) entry which is preliminary data.</text>
</comment>
<reference evidence="3" key="1">
    <citation type="submission" date="2023-06" db="EMBL/GenBank/DDBJ databases">
        <title>Survivors Of The Sea: Transcriptome response of Skeletonema marinoi to long-term dormancy.</title>
        <authorList>
            <person name="Pinder M.I.M."/>
            <person name="Kourtchenko O."/>
            <person name="Robertson E.K."/>
            <person name="Larsson T."/>
            <person name="Maumus F."/>
            <person name="Osuna-Cruz C.M."/>
            <person name="Vancaester E."/>
            <person name="Stenow R."/>
            <person name="Vandepoele K."/>
            <person name="Ploug H."/>
            <person name="Bruchert V."/>
            <person name="Godhe A."/>
            <person name="Topel M."/>
        </authorList>
    </citation>
    <scope>NUCLEOTIDE SEQUENCE</scope>
    <source>
        <strain evidence="3">R05AC</strain>
    </source>
</reference>
<dbReference type="SUPFAM" id="SSF52833">
    <property type="entry name" value="Thioredoxin-like"/>
    <property type="match status" value="1"/>
</dbReference>
<dbReference type="CDD" id="cd03419">
    <property type="entry name" value="GRX_GRXh_1_2_like"/>
    <property type="match status" value="1"/>
</dbReference>
<feature type="domain" description="Glutaredoxin" evidence="2">
    <location>
        <begin position="128"/>
        <end position="195"/>
    </location>
</feature>
<dbReference type="InterPro" id="IPR036249">
    <property type="entry name" value="Thioredoxin-like_sf"/>
</dbReference>
<accession>A0AAD8XV20</accession>
<dbReference type="PROSITE" id="PS51354">
    <property type="entry name" value="GLUTAREDOXIN_2"/>
    <property type="match status" value="1"/>
</dbReference>
<evidence type="ECO:0000259" key="2">
    <source>
        <dbReference type="Pfam" id="PF00462"/>
    </source>
</evidence>
<dbReference type="GO" id="GO:0015038">
    <property type="term" value="F:glutathione disulfide oxidoreductase activity"/>
    <property type="evidence" value="ECO:0007669"/>
    <property type="project" value="TreeGrafter"/>
</dbReference>
<dbReference type="PANTHER" id="PTHR45694:SF18">
    <property type="entry name" value="GLUTAREDOXIN-1-RELATED"/>
    <property type="match status" value="1"/>
</dbReference>
<dbReference type="PRINTS" id="PR00160">
    <property type="entry name" value="GLUTAREDOXIN"/>
</dbReference>
<dbReference type="Gene3D" id="3.40.30.10">
    <property type="entry name" value="Glutaredoxin"/>
    <property type="match status" value="1"/>
</dbReference>
<sequence>MVLQSFDVESGPGRRQPGRATGSKCMQFGMNIIKNISIVVITAMLTFCTLNISNIRRTGEVHSATPGGFIKRQKSSLNNNLKHHGNSPLVSDETYAPTYMPTVRVTMNEDEYHNMTQYINSRIHSNGVVIFAKSYCKHSKAAKKLIRGIMKNMQQLPPELIIDVDLVKNGSSIQEGLTRMTGQTTVPYVYVKEEFLGGNVDVQEMAENGELQQLISSSISGHADKKAEEGGGTRRILRRKPVHVVV</sequence>
<name>A0AAD8XV20_9STRA</name>